<accession>A0AAU9DBH6</accession>
<evidence type="ECO:0000313" key="2">
    <source>
        <dbReference type="EMBL" id="BDD09720.1"/>
    </source>
</evidence>
<dbReference type="GO" id="GO:0016758">
    <property type="term" value="F:hexosyltransferase activity"/>
    <property type="evidence" value="ECO:0007669"/>
    <property type="project" value="UniProtKB-ARBA"/>
</dbReference>
<dbReference type="SUPFAM" id="SSF53448">
    <property type="entry name" value="Nucleotide-diphospho-sugar transferases"/>
    <property type="match status" value="1"/>
</dbReference>
<evidence type="ECO:0000313" key="3">
    <source>
        <dbReference type="Proteomes" id="UP001348817"/>
    </source>
</evidence>
<dbReference type="EMBL" id="AP025314">
    <property type="protein sequence ID" value="BDD09720.1"/>
    <property type="molecule type" value="Genomic_DNA"/>
</dbReference>
<dbReference type="InterPro" id="IPR001173">
    <property type="entry name" value="Glyco_trans_2-like"/>
</dbReference>
<organism evidence="2 3">
    <name type="scientific">Fulvitalea axinellae</name>
    <dbReference type="NCBI Taxonomy" id="1182444"/>
    <lineage>
        <taxon>Bacteria</taxon>
        <taxon>Pseudomonadati</taxon>
        <taxon>Bacteroidota</taxon>
        <taxon>Cytophagia</taxon>
        <taxon>Cytophagales</taxon>
        <taxon>Persicobacteraceae</taxon>
        <taxon>Fulvitalea</taxon>
    </lineage>
</organism>
<feature type="domain" description="Glycosyltransferase 2-like" evidence="1">
    <location>
        <begin position="4"/>
        <end position="145"/>
    </location>
</feature>
<dbReference type="Proteomes" id="UP001348817">
    <property type="component" value="Chromosome"/>
</dbReference>
<gene>
    <name evidence="2" type="ORF">FUAX_21520</name>
</gene>
<reference evidence="2 3" key="1">
    <citation type="submission" date="2021-12" db="EMBL/GenBank/DDBJ databases">
        <title>Genome sequencing of bacteria with rrn-lacking chromosome and rrn-plasmid.</title>
        <authorList>
            <person name="Anda M."/>
            <person name="Iwasaki W."/>
        </authorList>
    </citation>
    <scope>NUCLEOTIDE SEQUENCE [LARGE SCALE GENOMIC DNA]</scope>
    <source>
        <strain evidence="2 3">DSM 100852</strain>
    </source>
</reference>
<protein>
    <submittedName>
        <fullName evidence="2">Glycosyl transferase</fullName>
    </submittedName>
</protein>
<dbReference type="Pfam" id="PF00535">
    <property type="entry name" value="Glycos_transf_2"/>
    <property type="match status" value="1"/>
</dbReference>
<dbReference type="PANTHER" id="PTHR22916:SF3">
    <property type="entry name" value="UDP-GLCNAC:BETAGAL BETA-1,3-N-ACETYLGLUCOSAMINYLTRANSFERASE-LIKE PROTEIN 1"/>
    <property type="match status" value="1"/>
</dbReference>
<dbReference type="PANTHER" id="PTHR22916">
    <property type="entry name" value="GLYCOSYLTRANSFERASE"/>
    <property type="match status" value="1"/>
</dbReference>
<dbReference type="RefSeq" id="WP_338391315.1">
    <property type="nucleotide sequence ID" value="NZ_AP025314.1"/>
</dbReference>
<keyword evidence="2" id="KW-0808">Transferase</keyword>
<dbReference type="KEGG" id="fax:FUAX_21520"/>
<dbReference type="InterPro" id="IPR029044">
    <property type="entry name" value="Nucleotide-diphossugar_trans"/>
</dbReference>
<keyword evidence="3" id="KW-1185">Reference proteome</keyword>
<dbReference type="CDD" id="cd06433">
    <property type="entry name" value="GT_2_WfgS_like"/>
    <property type="match status" value="1"/>
</dbReference>
<name>A0AAU9DBH6_9BACT</name>
<proteinExistence type="predicted"/>
<dbReference type="Gene3D" id="3.90.550.10">
    <property type="entry name" value="Spore Coat Polysaccharide Biosynthesis Protein SpsA, Chain A"/>
    <property type="match status" value="1"/>
</dbReference>
<sequence>MKISIITVTYNNVKTLADTIDSVLQQDYVSLEYIIVDGGSTDGTVELVRDYGDKISKFVSEPDNGMYDAINKGIELSSGEYVGLVHSDDFLAYPQCVSDIVNILKDSQTDSLYADLEYVDAENTEKVVRNWNSGPYSKKRFLWGWMPPHPTFFIKKDLVKKYGGYRLDFGSAADYEFMLRYLYRFEVSASYLSKVTMKMRNGGMSNVSLKNRIKANNSDHRAWMVNNLKPYFFTRYLKPLSKVAQWIG</sequence>
<dbReference type="AlphaFoldDB" id="A0AAU9DBH6"/>
<evidence type="ECO:0000259" key="1">
    <source>
        <dbReference type="Pfam" id="PF00535"/>
    </source>
</evidence>